<proteinExistence type="predicted"/>
<evidence type="ECO:0000313" key="3">
    <source>
        <dbReference type="EMBL" id="KAJ2842621.1"/>
    </source>
</evidence>
<dbReference type="Proteomes" id="UP001139887">
    <property type="component" value="Unassembled WGS sequence"/>
</dbReference>
<feature type="non-terminal residue" evidence="3">
    <location>
        <position position="336"/>
    </location>
</feature>
<keyword evidence="1" id="KW-0560">Oxidoreductase</keyword>
<dbReference type="InterPro" id="IPR013149">
    <property type="entry name" value="ADH-like_C"/>
</dbReference>
<dbReference type="SUPFAM" id="SSF50129">
    <property type="entry name" value="GroES-like"/>
    <property type="match status" value="1"/>
</dbReference>
<feature type="domain" description="Enoyl reductase (ER)" evidence="2">
    <location>
        <begin position="18"/>
        <end position="336"/>
    </location>
</feature>
<protein>
    <recommendedName>
        <fullName evidence="2">Enoyl reductase (ER) domain-containing protein</fullName>
    </recommendedName>
</protein>
<dbReference type="GO" id="GO:0016628">
    <property type="term" value="F:oxidoreductase activity, acting on the CH-CH group of donors, NAD or NADP as acceptor"/>
    <property type="evidence" value="ECO:0007669"/>
    <property type="project" value="InterPro"/>
</dbReference>
<dbReference type="CDD" id="cd05288">
    <property type="entry name" value="PGDH"/>
    <property type="match status" value="1"/>
</dbReference>
<keyword evidence="4" id="KW-1185">Reference proteome</keyword>
<dbReference type="EMBL" id="JANBUW010001696">
    <property type="protein sequence ID" value="KAJ2842621.1"/>
    <property type="molecule type" value="Genomic_DNA"/>
</dbReference>
<organism evidence="3 4">
    <name type="scientific">Coemansia brasiliensis</name>
    <dbReference type="NCBI Taxonomy" id="2650707"/>
    <lineage>
        <taxon>Eukaryota</taxon>
        <taxon>Fungi</taxon>
        <taxon>Fungi incertae sedis</taxon>
        <taxon>Zoopagomycota</taxon>
        <taxon>Kickxellomycotina</taxon>
        <taxon>Kickxellomycetes</taxon>
        <taxon>Kickxellales</taxon>
        <taxon>Kickxellaceae</taxon>
        <taxon>Coemansia</taxon>
    </lineage>
</organism>
<comment type="caution">
    <text evidence="3">The sequence shown here is derived from an EMBL/GenBank/DDBJ whole genome shotgun (WGS) entry which is preliminary data.</text>
</comment>
<dbReference type="Pfam" id="PF00107">
    <property type="entry name" value="ADH_zinc_N"/>
    <property type="match status" value="1"/>
</dbReference>
<dbReference type="OrthoDB" id="809632at2759"/>
<name>A0A9W8LWP2_9FUNG</name>
<dbReference type="PANTHER" id="PTHR43205:SF7">
    <property type="entry name" value="PROSTAGLANDIN REDUCTASE 1"/>
    <property type="match status" value="1"/>
</dbReference>
<evidence type="ECO:0000313" key="4">
    <source>
        <dbReference type="Proteomes" id="UP001139887"/>
    </source>
</evidence>
<dbReference type="AlphaFoldDB" id="A0A9W8LWP2"/>
<dbReference type="SUPFAM" id="SSF51735">
    <property type="entry name" value="NAD(P)-binding Rossmann-fold domains"/>
    <property type="match status" value="1"/>
</dbReference>
<dbReference type="PANTHER" id="PTHR43205">
    <property type="entry name" value="PROSTAGLANDIN REDUCTASE"/>
    <property type="match status" value="1"/>
</dbReference>
<dbReference type="Gene3D" id="3.90.180.10">
    <property type="entry name" value="Medium-chain alcohol dehydrogenases, catalytic domain"/>
    <property type="match status" value="1"/>
</dbReference>
<evidence type="ECO:0000256" key="1">
    <source>
        <dbReference type="ARBA" id="ARBA00023002"/>
    </source>
</evidence>
<dbReference type="SMART" id="SM00829">
    <property type="entry name" value="PKS_ER"/>
    <property type="match status" value="1"/>
</dbReference>
<dbReference type="Gene3D" id="3.40.50.720">
    <property type="entry name" value="NAD(P)-binding Rossmann-like Domain"/>
    <property type="match status" value="1"/>
</dbReference>
<evidence type="ECO:0000259" key="2">
    <source>
        <dbReference type="SMART" id="SM00829"/>
    </source>
</evidence>
<dbReference type="InterPro" id="IPR045010">
    <property type="entry name" value="MDR_fam"/>
</dbReference>
<dbReference type="Pfam" id="PF16884">
    <property type="entry name" value="ADH_N_2"/>
    <property type="match status" value="1"/>
</dbReference>
<dbReference type="InterPro" id="IPR041694">
    <property type="entry name" value="ADH_N_2"/>
</dbReference>
<accession>A0A9W8LWP2</accession>
<sequence>MSKITRVLLKDYVTGGHAQLSDFVVEDVPAPTKDQLKDNQVLVRPVYFSVDPYQRGRLSGTKDSYVASYEKGKPITNFLVAQVVASASSSFKEGDLVMHNDGNWESEYITDAQNVHKIQPKQGIEPRDYVGVLSMPSYTAYYGTMVLGQPKKGETILVSSASGAVGQMVVQLSKAAGLHVVAFAGSDEKVEHVKKLGADVAFNYKTCGDFLTTLKKLVPQRIDIYYDNVGGPYLDAALAHVNDHARIIICGAITQYNIDSPDQAYAIKNITAVLVRKVRMQGFIILDHMESHHHAEFVDYVSKLYAQGKIQYKTYEIDGLKNGPQAILDLFAGKNV</sequence>
<dbReference type="InterPro" id="IPR020843">
    <property type="entry name" value="ER"/>
</dbReference>
<reference evidence="3" key="1">
    <citation type="submission" date="2022-07" db="EMBL/GenBank/DDBJ databases">
        <title>Phylogenomic reconstructions and comparative analyses of Kickxellomycotina fungi.</title>
        <authorList>
            <person name="Reynolds N.K."/>
            <person name="Stajich J.E."/>
            <person name="Barry K."/>
            <person name="Grigoriev I.V."/>
            <person name="Crous P."/>
            <person name="Smith M.E."/>
        </authorList>
    </citation>
    <scope>NUCLEOTIDE SEQUENCE</scope>
    <source>
        <strain evidence="3">NRRL 1566</strain>
    </source>
</reference>
<dbReference type="InterPro" id="IPR011032">
    <property type="entry name" value="GroES-like_sf"/>
</dbReference>
<gene>
    <name evidence="3" type="ORF">IWW36_005839</name>
</gene>
<dbReference type="InterPro" id="IPR036291">
    <property type="entry name" value="NAD(P)-bd_dom_sf"/>
</dbReference>
<dbReference type="FunFam" id="3.40.50.720:FF:000121">
    <property type="entry name" value="Prostaglandin reductase 2"/>
    <property type="match status" value="1"/>
</dbReference>